<comment type="caution">
    <text evidence="2">The sequence shown here is derived from an EMBL/GenBank/DDBJ whole genome shotgun (WGS) entry which is preliminary data.</text>
</comment>
<feature type="non-terminal residue" evidence="2">
    <location>
        <position position="99"/>
    </location>
</feature>
<evidence type="ECO:0000313" key="2">
    <source>
        <dbReference type="EMBL" id="KAI3861038.1"/>
    </source>
</evidence>
<keyword evidence="3" id="KW-1185">Reference proteome</keyword>
<organism evidence="2 3">
    <name type="scientific">Papaver atlanticum</name>
    <dbReference type="NCBI Taxonomy" id="357466"/>
    <lineage>
        <taxon>Eukaryota</taxon>
        <taxon>Viridiplantae</taxon>
        <taxon>Streptophyta</taxon>
        <taxon>Embryophyta</taxon>
        <taxon>Tracheophyta</taxon>
        <taxon>Spermatophyta</taxon>
        <taxon>Magnoliopsida</taxon>
        <taxon>Ranunculales</taxon>
        <taxon>Papaveraceae</taxon>
        <taxon>Papaveroideae</taxon>
        <taxon>Papaver</taxon>
    </lineage>
</organism>
<keyword evidence="1" id="KW-0812">Transmembrane</keyword>
<keyword evidence="1" id="KW-0472">Membrane</keyword>
<sequence length="99" mass="11216">IHNSDKHIKMRPRKDILVKDCCGSRMRNLFLLLAMEKIFKAAIAALMALLALKAKISATLLCIIGLLIDHDTVYSKGFKGTIRSRCSCENRYPLMQDSY</sequence>
<dbReference type="AlphaFoldDB" id="A0AAD4S3R3"/>
<feature type="transmembrane region" description="Helical" evidence="1">
    <location>
        <begin position="29"/>
        <end position="50"/>
    </location>
</feature>
<proteinExistence type="predicted"/>
<evidence type="ECO:0000313" key="3">
    <source>
        <dbReference type="Proteomes" id="UP001202328"/>
    </source>
</evidence>
<dbReference type="EMBL" id="JAJJMB010014314">
    <property type="protein sequence ID" value="KAI3861038.1"/>
    <property type="molecule type" value="Genomic_DNA"/>
</dbReference>
<name>A0AAD4S3R3_9MAGN</name>
<protein>
    <submittedName>
        <fullName evidence="2">Uncharacterized protein</fullName>
    </submittedName>
</protein>
<keyword evidence="1" id="KW-1133">Transmembrane helix</keyword>
<accession>A0AAD4S3R3</accession>
<gene>
    <name evidence="2" type="ORF">MKW98_003827</name>
</gene>
<reference evidence="2" key="1">
    <citation type="submission" date="2022-04" db="EMBL/GenBank/DDBJ databases">
        <title>A functionally conserved STORR gene fusion in Papaver species that diverged 16.8 million years ago.</title>
        <authorList>
            <person name="Catania T."/>
        </authorList>
    </citation>
    <scope>NUCLEOTIDE SEQUENCE</scope>
    <source>
        <strain evidence="2">S-188037</strain>
    </source>
</reference>
<evidence type="ECO:0000256" key="1">
    <source>
        <dbReference type="SAM" id="Phobius"/>
    </source>
</evidence>
<dbReference type="Proteomes" id="UP001202328">
    <property type="component" value="Unassembled WGS sequence"/>
</dbReference>